<dbReference type="PANTHER" id="PTHR34582">
    <property type="entry name" value="UPF0702 TRANSMEMBRANE PROTEIN YCAP"/>
    <property type="match status" value="1"/>
</dbReference>
<gene>
    <name evidence="9" type="ORF">HMPREF9372_2483</name>
</gene>
<reference evidence="9 10" key="1">
    <citation type="submission" date="2011-04" db="EMBL/GenBank/DDBJ databases">
        <authorList>
            <person name="Muzny D."/>
            <person name="Qin X."/>
            <person name="Deng J."/>
            <person name="Jiang H."/>
            <person name="Liu Y."/>
            <person name="Qu J."/>
            <person name="Song X.-Z."/>
            <person name="Zhang L."/>
            <person name="Thornton R."/>
            <person name="Coyle M."/>
            <person name="Francisco L."/>
            <person name="Jackson L."/>
            <person name="Javaid M."/>
            <person name="Korchina V."/>
            <person name="Kovar C."/>
            <person name="Mata R."/>
            <person name="Mathew T."/>
            <person name="Ngo R."/>
            <person name="Nguyen L."/>
            <person name="Nguyen N."/>
            <person name="Okwuonu G."/>
            <person name="Ongeri F."/>
            <person name="Pham C."/>
            <person name="Simmons D."/>
            <person name="Wilczek-Boney K."/>
            <person name="Hale W."/>
            <person name="Jakkamsetti A."/>
            <person name="Pham P."/>
            <person name="Ruth R."/>
            <person name="San Lucas F."/>
            <person name="Warren J."/>
            <person name="Zhang J."/>
            <person name="Zhao Z."/>
            <person name="Zhou C."/>
            <person name="Zhu D."/>
            <person name="Lee S."/>
            <person name="Bess C."/>
            <person name="Blankenburg K."/>
            <person name="Forbes L."/>
            <person name="Fu Q."/>
            <person name="Gubbala S."/>
            <person name="Hirani K."/>
            <person name="Jayaseelan J.C."/>
            <person name="Lara F."/>
            <person name="Munidasa M."/>
            <person name="Palculict T."/>
            <person name="Patil S."/>
            <person name="Pu L.-L."/>
            <person name="Saada N."/>
            <person name="Tang L."/>
            <person name="Weissenberger G."/>
            <person name="Zhu Y."/>
            <person name="Hemphill L."/>
            <person name="Shang Y."/>
            <person name="Youmans B."/>
            <person name="Ayvaz T."/>
            <person name="Ross M."/>
            <person name="Santibanez J."/>
            <person name="Aqrawi P."/>
            <person name="Gross S."/>
            <person name="Joshi V."/>
            <person name="Fowler G."/>
            <person name="Nazareth L."/>
            <person name="Reid J."/>
            <person name="Worley K."/>
            <person name="Petrosino J."/>
            <person name="Highlander S."/>
            <person name="Gibbs R."/>
        </authorList>
    </citation>
    <scope>NUCLEOTIDE SEQUENCE [LARGE SCALE GENOMIC DNA]</scope>
    <source>
        <strain evidence="9 10">2681</strain>
    </source>
</reference>
<dbReference type="Pfam" id="PF04239">
    <property type="entry name" value="DUF421"/>
    <property type="match status" value="1"/>
</dbReference>
<protein>
    <recommendedName>
        <fullName evidence="8">YetF C-terminal domain-containing protein</fullName>
    </recommendedName>
</protein>
<keyword evidence="5 7" id="KW-1133">Transmembrane helix</keyword>
<comment type="subcellular location">
    <subcellularLocation>
        <location evidence="1">Cell membrane</location>
        <topology evidence="1">Multi-pass membrane protein</topology>
    </subcellularLocation>
</comment>
<feature type="domain" description="YetF C-terminal" evidence="8">
    <location>
        <begin position="82"/>
        <end position="151"/>
    </location>
</feature>
<proteinExistence type="inferred from homology"/>
<dbReference type="RefSeq" id="WP_009499169.1">
    <property type="nucleotide sequence ID" value="NZ_GL982999.1"/>
</dbReference>
<evidence type="ECO:0000313" key="10">
    <source>
        <dbReference type="Proteomes" id="UP000005316"/>
    </source>
</evidence>
<name>F9DUK2_9BACL</name>
<evidence type="ECO:0000256" key="1">
    <source>
        <dbReference type="ARBA" id="ARBA00004651"/>
    </source>
</evidence>
<dbReference type="GO" id="GO:0005886">
    <property type="term" value="C:plasma membrane"/>
    <property type="evidence" value="ECO:0007669"/>
    <property type="project" value="UniProtKB-SubCell"/>
</dbReference>
<evidence type="ECO:0000259" key="8">
    <source>
        <dbReference type="Pfam" id="PF04239"/>
    </source>
</evidence>
<dbReference type="HOGENOM" id="CLU_077149_1_0_9"/>
<dbReference type="AlphaFoldDB" id="F9DUK2"/>
<dbReference type="InterPro" id="IPR007353">
    <property type="entry name" value="DUF421"/>
</dbReference>
<keyword evidence="3" id="KW-1003">Cell membrane</keyword>
<keyword evidence="6 7" id="KW-0472">Membrane</keyword>
<dbReference type="eggNOG" id="COG2323">
    <property type="taxonomic scope" value="Bacteria"/>
</dbReference>
<dbReference type="PANTHER" id="PTHR34582:SF2">
    <property type="entry name" value="UPF0702 TRANSMEMBRANE PROTEIN YDFR"/>
    <property type="match status" value="1"/>
</dbReference>
<accession>F9DUK2</accession>
<dbReference type="STRING" id="759851.SAMN04244570_0092"/>
<keyword evidence="4 7" id="KW-0812">Transmembrane</keyword>
<evidence type="ECO:0000256" key="7">
    <source>
        <dbReference type="SAM" id="Phobius"/>
    </source>
</evidence>
<evidence type="ECO:0000313" key="9">
    <source>
        <dbReference type="EMBL" id="EGQ24184.1"/>
    </source>
</evidence>
<evidence type="ECO:0000256" key="2">
    <source>
        <dbReference type="ARBA" id="ARBA00006448"/>
    </source>
</evidence>
<feature type="transmembrane region" description="Helical" evidence="7">
    <location>
        <begin position="6"/>
        <end position="24"/>
    </location>
</feature>
<dbReference type="EMBL" id="AFPZ01000074">
    <property type="protein sequence ID" value="EGQ24184.1"/>
    <property type="molecule type" value="Genomic_DNA"/>
</dbReference>
<dbReference type="Proteomes" id="UP000005316">
    <property type="component" value="Unassembled WGS sequence"/>
</dbReference>
<evidence type="ECO:0000256" key="6">
    <source>
        <dbReference type="ARBA" id="ARBA00023136"/>
    </source>
</evidence>
<comment type="similarity">
    <text evidence="2">Belongs to the UPF0702 family.</text>
</comment>
<feature type="transmembrane region" description="Helical" evidence="7">
    <location>
        <begin position="36"/>
        <end position="55"/>
    </location>
</feature>
<dbReference type="InterPro" id="IPR023090">
    <property type="entry name" value="UPF0702_alpha/beta_dom_sf"/>
</dbReference>
<dbReference type="Gene3D" id="3.30.240.20">
    <property type="entry name" value="bsu07140 like domains"/>
    <property type="match status" value="1"/>
</dbReference>
<feature type="transmembrane region" description="Helical" evidence="7">
    <location>
        <begin position="61"/>
        <end position="81"/>
    </location>
</feature>
<evidence type="ECO:0000256" key="5">
    <source>
        <dbReference type="ARBA" id="ARBA00022989"/>
    </source>
</evidence>
<sequence length="210" mass="23692">MNEGVDFNFIWQAVLIIVAGIVLLHISGRKSISQMTIGQTVLMVAVGTLLIQPVVSKNLWHTLLTALVLVLTLLVIEYLSLKINVFERLARGSSRVIIENGALKLQTMKKLRMTVDELEMHLRQKGIEKTEDVKFATVEMSGQLGYSLIDRKKYATKEDIDRIQLTLEEMSRQLNLHLASEQSPPPIPETTNLFSEIVEGHSHPVPKRLE</sequence>
<organism evidence="9 10">
    <name type="scientific">Sporosarcina newyorkensis 2681</name>
    <dbReference type="NCBI Taxonomy" id="1027292"/>
    <lineage>
        <taxon>Bacteria</taxon>
        <taxon>Bacillati</taxon>
        <taxon>Bacillota</taxon>
        <taxon>Bacilli</taxon>
        <taxon>Bacillales</taxon>
        <taxon>Caryophanaceae</taxon>
        <taxon>Sporosarcina</taxon>
    </lineage>
</organism>
<evidence type="ECO:0000256" key="4">
    <source>
        <dbReference type="ARBA" id="ARBA00022692"/>
    </source>
</evidence>
<comment type="caution">
    <text evidence="9">The sequence shown here is derived from an EMBL/GenBank/DDBJ whole genome shotgun (WGS) entry which is preliminary data.</text>
</comment>
<evidence type="ECO:0000256" key="3">
    <source>
        <dbReference type="ARBA" id="ARBA00022475"/>
    </source>
</evidence>